<evidence type="ECO:0000256" key="3">
    <source>
        <dbReference type="SAM" id="MobiDB-lite"/>
    </source>
</evidence>
<organism evidence="5 6">
    <name type="scientific">Nonomuraea typhae</name>
    <dbReference type="NCBI Taxonomy" id="2603600"/>
    <lineage>
        <taxon>Bacteria</taxon>
        <taxon>Bacillati</taxon>
        <taxon>Actinomycetota</taxon>
        <taxon>Actinomycetes</taxon>
        <taxon>Streptosporangiales</taxon>
        <taxon>Streptosporangiaceae</taxon>
        <taxon>Nonomuraea</taxon>
    </lineage>
</organism>
<dbReference type="Proteomes" id="UP001612741">
    <property type="component" value="Unassembled WGS sequence"/>
</dbReference>
<comment type="similarity">
    <text evidence="1">Belongs to the Gfo/Idh/MocA family.</text>
</comment>
<evidence type="ECO:0000259" key="4">
    <source>
        <dbReference type="Pfam" id="PF01408"/>
    </source>
</evidence>
<evidence type="ECO:0000256" key="1">
    <source>
        <dbReference type="ARBA" id="ARBA00010928"/>
    </source>
</evidence>
<evidence type="ECO:0000256" key="2">
    <source>
        <dbReference type="ARBA" id="ARBA00023002"/>
    </source>
</evidence>
<dbReference type="Pfam" id="PF01408">
    <property type="entry name" value="GFO_IDH_MocA"/>
    <property type="match status" value="1"/>
</dbReference>
<dbReference type="InterPro" id="IPR000683">
    <property type="entry name" value="Gfo/Idh/MocA-like_OxRdtase_N"/>
</dbReference>
<name>A0ABW7YL30_9ACTN</name>
<dbReference type="SUPFAM" id="SSF51735">
    <property type="entry name" value="NAD(P)-binding Rossmann-fold domains"/>
    <property type="match status" value="1"/>
</dbReference>
<proteinExistence type="inferred from homology"/>
<keyword evidence="6" id="KW-1185">Reference proteome</keyword>
<dbReference type="PANTHER" id="PTHR22604:SF105">
    <property type="entry name" value="TRANS-1,2-DIHYDROBENZENE-1,2-DIOL DEHYDROGENASE"/>
    <property type="match status" value="1"/>
</dbReference>
<dbReference type="EMBL" id="JBITGY010000001">
    <property type="protein sequence ID" value="MFI6496023.1"/>
    <property type="molecule type" value="Genomic_DNA"/>
</dbReference>
<protein>
    <submittedName>
        <fullName evidence="5">Gfo/Idh/MocA family protein</fullName>
    </submittedName>
</protein>
<keyword evidence="2" id="KW-0560">Oxidoreductase</keyword>
<evidence type="ECO:0000313" key="6">
    <source>
        <dbReference type="Proteomes" id="UP001612741"/>
    </source>
</evidence>
<sequence length="184" mass="19848">MRWGIAATGGIAQTVGRVIAGEPGMRVAAVASRSKERAAALGRELGSELAFGSYAELCAADEVDAVFVATPHAQHLEVAEAAIAHGKAVLCEKPLTGRLDEAERMVALAREAGVFLMEAMNIITCPCAGQRPHWWTLRHKKATKKRPGKDGPTQDGQGITRTRYGVPPDHLRTPERQALPRRRP</sequence>
<dbReference type="InterPro" id="IPR050984">
    <property type="entry name" value="Gfo/Idh/MocA_domain"/>
</dbReference>
<gene>
    <name evidence="5" type="ORF">ACIBG2_01480</name>
</gene>
<dbReference type="RefSeq" id="WP_397077890.1">
    <property type="nucleotide sequence ID" value="NZ_JBITGY010000001.1"/>
</dbReference>
<reference evidence="5 6" key="1">
    <citation type="submission" date="2024-10" db="EMBL/GenBank/DDBJ databases">
        <title>The Natural Products Discovery Center: Release of the First 8490 Sequenced Strains for Exploring Actinobacteria Biosynthetic Diversity.</title>
        <authorList>
            <person name="Kalkreuter E."/>
            <person name="Kautsar S.A."/>
            <person name="Yang D."/>
            <person name="Bader C.D."/>
            <person name="Teijaro C.N."/>
            <person name="Fluegel L."/>
            <person name="Davis C.M."/>
            <person name="Simpson J.R."/>
            <person name="Lauterbach L."/>
            <person name="Steele A.D."/>
            <person name="Gui C."/>
            <person name="Meng S."/>
            <person name="Li G."/>
            <person name="Viehrig K."/>
            <person name="Ye F."/>
            <person name="Su P."/>
            <person name="Kiefer A.F."/>
            <person name="Nichols A."/>
            <person name="Cepeda A.J."/>
            <person name="Yan W."/>
            <person name="Fan B."/>
            <person name="Jiang Y."/>
            <person name="Adhikari A."/>
            <person name="Zheng C.-J."/>
            <person name="Schuster L."/>
            <person name="Cowan T.M."/>
            <person name="Smanski M.J."/>
            <person name="Chevrette M.G."/>
            <person name="De Carvalho L.P.S."/>
            <person name="Shen B."/>
        </authorList>
    </citation>
    <scope>NUCLEOTIDE SEQUENCE [LARGE SCALE GENOMIC DNA]</scope>
    <source>
        <strain evidence="5 6">NPDC050545</strain>
    </source>
</reference>
<accession>A0ABW7YL30</accession>
<dbReference type="Gene3D" id="3.40.50.720">
    <property type="entry name" value="NAD(P)-binding Rossmann-like Domain"/>
    <property type="match status" value="1"/>
</dbReference>
<dbReference type="InterPro" id="IPR036291">
    <property type="entry name" value="NAD(P)-bd_dom_sf"/>
</dbReference>
<evidence type="ECO:0000313" key="5">
    <source>
        <dbReference type="EMBL" id="MFI6496023.1"/>
    </source>
</evidence>
<feature type="domain" description="Gfo/Idh/MocA-like oxidoreductase N-terminal" evidence="4">
    <location>
        <begin position="2"/>
        <end position="118"/>
    </location>
</feature>
<feature type="region of interest" description="Disordered" evidence="3">
    <location>
        <begin position="140"/>
        <end position="184"/>
    </location>
</feature>
<comment type="caution">
    <text evidence="5">The sequence shown here is derived from an EMBL/GenBank/DDBJ whole genome shotgun (WGS) entry which is preliminary data.</text>
</comment>
<dbReference type="PANTHER" id="PTHR22604">
    <property type="entry name" value="OXIDOREDUCTASES"/>
    <property type="match status" value="1"/>
</dbReference>